<dbReference type="STRING" id="2880.D7FS52"/>
<reference evidence="6 7" key="1">
    <citation type="journal article" date="2010" name="Nature">
        <title>The Ectocarpus genome and the independent evolution of multicellularity in brown algae.</title>
        <authorList>
            <person name="Cock J.M."/>
            <person name="Sterck L."/>
            <person name="Rouze P."/>
            <person name="Scornet D."/>
            <person name="Allen A.E."/>
            <person name="Amoutzias G."/>
            <person name="Anthouard V."/>
            <person name="Artiguenave F."/>
            <person name="Aury J.M."/>
            <person name="Badger J.H."/>
            <person name="Beszteri B."/>
            <person name="Billiau K."/>
            <person name="Bonnet E."/>
            <person name="Bothwell J.H."/>
            <person name="Bowler C."/>
            <person name="Boyen C."/>
            <person name="Brownlee C."/>
            <person name="Carrano C.J."/>
            <person name="Charrier B."/>
            <person name="Cho G.Y."/>
            <person name="Coelho S.M."/>
            <person name="Collen J."/>
            <person name="Corre E."/>
            <person name="Da Silva C."/>
            <person name="Delage L."/>
            <person name="Delaroque N."/>
            <person name="Dittami S.M."/>
            <person name="Doulbeau S."/>
            <person name="Elias M."/>
            <person name="Farnham G."/>
            <person name="Gachon C.M."/>
            <person name="Gschloessl B."/>
            <person name="Heesch S."/>
            <person name="Jabbari K."/>
            <person name="Jubin C."/>
            <person name="Kawai H."/>
            <person name="Kimura K."/>
            <person name="Kloareg B."/>
            <person name="Kupper F.C."/>
            <person name="Lang D."/>
            <person name="Le Bail A."/>
            <person name="Leblanc C."/>
            <person name="Lerouge P."/>
            <person name="Lohr M."/>
            <person name="Lopez P.J."/>
            <person name="Martens C."/>
            <person name="Maumus F."/>
            <person name="Michel G."/>
            <person name="Miranda-Saavedra D."/>
            <person name="Morales J."/>
            <person name="Moreau H."/>
            <person name="Motomura T."/>
            <person name="Nagasato C."/>
            <person name="Napoli C.A."/>
            <person name="Nelson D.R."/>
            <person name="Nyvall-Collen P."/>
            <person name="Peters A.F."/>
            <person name="Pommier C."/>
            <person name="Potin P."/>
            <person name="Poulain J."/>
            <person name="Quesneville H."/>
            <person name="Read B."/>
            <person name="Rensing S.A."/>
            <person name="Ritter A."/>
            <person name="Rousvoal S."/>
            <person name="Samanta M."/>
            <person name="Samson G."/>
            <person name="Schroeder D.C."/>
            <person name="Segurens B."/>
            <person name="Strittmatter M."/>
            <person name="Tonon T."/>
            <person name="Tregear J.W."/>
            <person name="Valentin K."/>
            <person name="von Dassow P."/>
            <person name="Yamagishi T."/>
            <person name="Van de Peer Y."/>
            <person name="Wincker P."/>
        </authorList>
    </citation>
    <scope>NUCLEOTIDE SEQUENCE [LARGE SCALE GENOMIC DNA]</scope>
    <source>
        <strain evidence="7">Ec32 / CCAP1310/4</strain>
    </source>
</reference>
<proteinExistence type="predicted"/>
<dbReference type="EMBL" id="FN649760">
    <property type="protein sequence ID" value="CBJ30993.1"/>
    <property type="molecule type" value="Genomic_DNA"/>
</dbReference>
<dbReference type="InterPro" id="IPR008949">
    <property type="entry name" value="Isoprenoid_synthase_dom_sf"/>
</dbReference>
<dbReference type="PANTHER" id="PTHR43281">
    <property type="entry name" value="FARNESYL DIPHOSPHATE SYNTHASE"/>
    <property type="match status" value="1"/>
</dbReference>
<dbReference type="AlphaFoldDB" id="D7FS52"/>
<dbReference type="InterPro" id="IPR033749">
    <property type="entry name" value="Polyprenyl_synt_CS"/>
</dbReference>
<evidence type="ECO:0000313" key="6">
    <source>
        <dbReference type="EMBL" id="CBJ30993.1"/>
    </source>
</evidence>
<name>D7FS52_ECTSI</name>
<accession>D7FS52</accession>
<keyword evidence="5" id="KW-0414">Isoprene biosynthesis</keyword>
<dbReference type="PROSITE" id="PS00444">
    <property type="entry name" value="POLYPRENYL_SYNTHASE_2"/>
    <property type="match status" value="1"/>
</dbReference>
<evidence type="ECO:0000256" key="4">
    <source>
        <dbReference type="ARBA" id="ARBA00022842"/>
    </source>
</evidence>
<sequence>MKMNQVMDLECEDKDVGLEELRWIHRHKTGALLKVACTAGALLGGASDKDVKNMEVFSESIGLAFQVADDILDCTATSEQLGKTAGKDEAVNKTTYPKLMGMDGAKKEARRLVDEAHKALEPYGEKARPLLAIADYIIERKN</sequence>
<dbReference type="GO" id="GO:0008299">
    <property type="term" value="P:isoprenoid biosynthetic process"/>
    <property type="evidence" value="ECO:0007669"/>
    <property type="project" value="UniProtKB-KW"/>
</dbReference>
<comment type="cofactor">
    <cofactor evidence="1">
        <name>Mg(2+)</name>
        <dbReference type="ChEBI" id="CHEBI:18420"/>
    </cofactor>
</comment>
<dbReference type="InterPro" id="IPR000092">
    <property type="entry name" value="Polyprenyl_synt"/>
</dbReference>
<dbReference type="InParanoid" id="D7FS52"/>
<keyword evidence="7" id="KW-1185">Reference proteome</keyword>
<dbReference type="Pfam" id="PF00348">
    <property type="entry name" value="polyprenyl_synt"/>
    <property type="match status" value="1"/>
</dbReference>
<keyword evidence="3" id="KW-0479">Metal-binding</keyword>
<dbReference type="Proteomes" id="UP000002630">
    <property type="component" value="Unassembled WGS sequence"/>
</dbReference>
<dbReference type="OrthoDB" id="6921389at2759"/>
<gene>
    <name evidence="6" type="primary">GGPPS1</name>
    <name evidence="6" type="ORF">Esi_0227_0056</name>
</gene>
<dbReference type="EC" id="2.5.1.29" evidence="6"/>
<evidence type="ECO:0000256" key="5">
    <source>
        <dbReference type="ARBA" id="ARBA00023229"/>
    </source>
</evidence>
<evidence type="ECO:0000256" key="3">
    <source>
        <dbReference type="ARBA" id="ARBA00022723"/>
    </source>
</evidence>
<evidence type="ECO:0000256" key="1">
    <source>
        <dbReference type="ARBA" id="ARBA00001946"/>
    </source>
</evidence>
<dbReference type="GO" id="GO:0004311">
    <property type="term" value="F:geranylgeranyl diphosphate synthase activity"/>
    <property type="evidence" value="ECO:0007669"/>
    <property type="project" value="UniProtKB-EC"/>
</dbReference>
<dbReference type="PANTHER" id="PTHR43281:SF1">
    <property type="entry name" value="FARNESYL DIPHOSPHATE SYNTHASE"/>
    <property type="match status" value="1"/>
</dbReference>
<evidence type="ECO:0000313" key="7">
    <source>
        <dbReference type="Proteomes" id="UP000002630"/>
    </source>
</evidence>
<dbReference type="GO" id="GO:0046872">
    <property type="term" value="F:metal ion binding"/>
    <property type="evidence" value="ECO:0007669"/>
    <property type="project" value="UniProtKB-KW"/>
</dbReference>
<evidence type="ECO:0000256" key="2">
    <source>
        <dbReference type="ARBA" id="ARBA00022679"/>
    </source>
</evidence>
<protein>
    <submittedName>
        <fullName evidence="6">Geranylgeranyl pyrophosphate synthetase, chloroplast</fullName>
        <ecNumber evidence="6">2.5.1.29</ecNumber>
    </submittedName>
</protein>
<dbReference type="SUPFAM" id="SSF48576">
    <property type="entry name" value="Terpenoid synthases"/>
    <property type="match status" value="1"/>
</dbReference>
<keyword evidence="2 6" id="KW-0808">Transferase</keyword>
<organism evidence="6 7">
    <name type="scientific">Ectocarpus siliculosus</name>
    <name type="common">Brown alga</name>
    <name type="synonym">Conferva siliculosa</name>
    <dbReference type="NCBI Taxonomy" id="2880"/>
    <lineage>
        <taxon>Eukaryota</taxon>
        <taxon>Sar</taxon>
        <taxon>Stramenopiles</taxon>
        <taxon>Ochrophyta</taxon>
        <taxon>PX clade</taxon>
        <taxon>Phaeophyceae</taxon>
        <taxon>Ectocarpales</taxon>
        <taxon>Ectocarpaceae</taxon>
        <taxon>Ectocarpus</taxon>
    </lineage>
</organism>
<dbReference type="Gene3D" id="1.10.600.10">
    <property type="entry name" value="Farnesyl Diphosphate Synthase"/>
    <property type="match status" value="1"/>
</dbReference>
<keyword evidence="4" id="KW-0460">Magnesium</keyword>